<dbReference type="EMBL" id="GGEC01034033">
    <property type="protein sequence ID" value="MBX14517.1"/>
    <property type="molecule type" value="Transcribed_RNA"/>
</dbReference>
<organism evidence="1">
    <name type="scientific">Rhizophora mucronata</name>
    <name type="common">Asiatic mangrove</name>
    <dbReference type="NCBI Taxonomy" id="61149"/>
    <lineage>
        <taxon>Eukaryota</taxon>
        <taxon>Viridiplantae</taxon>
        <taxon>Streptophyta</taxon>
        <taxon>Embryophyta</taxon>
        <taxon>Tracheophyta</taxon>
        <taxon>Spermatophyta</taxon>
        <taxon>Magnoliopsida</taxon>
        <taxon>eudicotyledons</taxon>
        <taxon>Gunneridae</taxon>
        <taxon>Pentapetalae</taxon>
        <taxon>rosids</taxon>
        <taxon>fabids</taxon>
        <taxon>Malpighiales</taxon>
        <taxon>Rhizophoraceae</taxon>
        <taxon>Rhizophora</taxon>
    </lineage>
</organism>
<reference evidence="1" key="1">
    <citation type="submission" date="2018-02" db="EMBL/GenBank/DDBJ databases">
        <title>Rhizophora mucronata_Transcriptome.</title>
        <authorList>
            <person name="Meera S.P."/>
            <person name="Sreeshan A."/>
            <person name="Augustine A."/>
        </authorList>
    </citation>
    <scope>NUCLEOTIDE SEQUENCE</scope>
    <source>
        <tissue evidence="1">Leaf</tissue>
    </source>
</reference>
<evidence type="ECO:0000313" key="1">
    <source>
        <dbReference type="EMBL" id="MBX14517.1"/>
    </source>
</evidence>
<dbReference type="AlphaFoldDB" id="A0A2P2L963"/>
<proteinExistence type="predicted"/>
<accession>A0A2P2L963</accession>
<sequence>MRSTCFTSEGSITPTTWDWVSLFPRDGGAIDGIGIEGSPFHGL</sequence>
<protein>
    <submittedName>
        <fullName evidence="1">Uncharacterized protein</fullName>
    </submittedName>
</protein>
<name>A0A2P2L963_RHIMU</name>